<dbReference type="Gene3D" id="3.40.50.1360">
    <property type="match status" value="1"/>
</dbReference>
<dbReference type="Pfam" id="PF04198">
    <property type="entry name" value="Sugar-bind"/>
    <property type="match status" value="1"/>
</dbReference>
<dbReference type="RefSeq" id="WP_386049155.1">
    <property type="nucleotide sequence ID" value="NZ_JBHUIO010000011.1"/>
</dbReference>
<dbReference type="SUPFAM" id="SSF46785">
    <property type="entry name" value="Winged helix' DNA-binding domain"/>
    <property type="match status" value="1"/>
</dbReference>
<evidence type="ECO:0000256" key="2">
    <source>
        <dbReference type="ARBA" id="ARBA00023015"/>
    </source>
</evidence>
<dbReference type="PANTHER" id="PTHR34294">
    <property type="entry name" value="TRANSCRIPTIONAL REGULATOR-RELATED"/>
    <property type="match status" value="1"/>
</dbReference>
<comment type="similarity">
    <text evidence="1">Belongs to the SorC transcriptional regulatory family.</text>
</comment>
<keyword evidence="8" id="KW-1185">Reference proteome</keyword>
<dbReference type="InterPro" id="IPR048715">
    <property type="entry name" value="CggR_N"/>
</dbReference>
<dbReference type="InterPro" id="IPR037171">
    <property type="entry name" value="NagB/RpiA_transferase-like"/>
</dbReference>
<feature type="domain" description="CggR N-terminal DNA binding" evidence="6">
    <location>
        <begin position="23"/>
        <end position="92"/>
    </location>
</feature>
<protein>
    <submittedName>
        <fullName evidence="7">Sugar-binding transcriptional regulator</fullName>
    </submittedName>
</protein>
<keyword evidence="2" id="KW-0805">Transcription regulation</keyword>
<feature type="domain" description="Sugar-binding" evidence="5">
    <location>
        <begin position="95"/>
        <end position="340"/>
    </location>
</feature>
<dbReference type="InterPro" id="IPR036388">
    <property type="entry name" value="WH-like_DNA-bd_sf"/>
</dbReference>
<dbReference type="EMBL" id="JBHUIO010000011">
    <property type="protein sequence ID" value="MFD2171929.1"/>
    <property type="molecule type" value="Genomic_DNA"/>
</dbReference>
<proteinExistence type="inferred from homology"/>
<evidence type="ECO:0000259" key="6">
    <source>
        <dbReference type="Pfam" id="PF21715"/>
    </source>
</evidence>
<dbReference type="Gene3D" id="1.10.10.10">
    <property type="entry name" value="Winged helix-like DNA-binding domain superfamily/Winged helix DNA-binding domain"/>
    <property type="match status" value="1"/>
</dbReference>
<evidence type="ECO:0000259" key="5">
    <source>
        <dbReference type="Pfam" id="PF04198"/>
    </source>
</evidence>
<gene>
    <name evidence="7" type="ORF">ACFSOY_18350</name>
</gene>
<keyword evidence="4" id="KW-0804">Transcription</keyword>
<dbReference type="SUPFAM" id="SSF100950">
    <property type="entry name" value="NagB/RpiA/CoA transferase-like"/>
    <property type="match status" value="1"/>
</dbReference>
<evidence type="ECO:0000256" key="1">
    <source>
        <dbReference type="ARBA" id="ARBA00010466"/>
    </source>
</evidence>
<organism evidence="7 8">
    <name type="scientific">Tumebacillus lipolyticus</name>
    <dbReference type="NCBI Taxonomy" id="1280370"/>
    <lineage>
        <taxon>Bacteria</taxon>
        <taxon>Bacillati</taxon>
        <taxon>Bacillota</taxon>
        <taxon>Bacilli</taxon>
        <taxon>Bacillales</taxon>
        <taxon>Alicyclobacillaceae</taxon>
        <taxon>Tumebacillus</taxon>
    </lineage>
</organism>
<reference evidence="8" key="1">
    <citation type="journal article" date="2019" name="Int. J. Syst. Evol. Microbiol.">
        <title>The Global Catalogue of Microorganisms (GCM) 10K type strain sequencing project: providing services to taxonomists for standard genome sequencing and annotation.</title>
        <authorList>
            <consortium name="The Broad Institute Genomics Platform"/>
            <consortium name="The Broad Institute Genome Sequencing Center for Infectious Disease"/>
            <person name="Wu L."/>
            <person name="Ma J."/>
        </authorList>
    </citation>
    <scope>NUCLEOTIDE SEQUENCE [LARGE SCALE GENOMIC DNA]</scope>
    <source>
        <strain evidence="8">CGMCC 1.13574</strain>
    </source>
</reference>
<dbReference type="InterPro" id="IPR007324">
    <property type="entry name" value="Sugar-bd_dom_put"/>
</dbReference>
<dbReference type="Proteomes" id="UP001597343">
    <property type="component" value="Unassembled WGS sequence"/>
</dbReference>
<evidence type="ECO:0000313" key="7">
    <source>
        <dbReference type="EMBL" id="MFD2171929.1"/>
    </source>
</evidence>
<dbReference type="InterPro" id="IPR051054">
    <property type="entry name" value="SorC_transcr_regulators"/>
</dbReference>
<evidence type="ECO:0000256" key="4">
    <source>
        <dbReference type="ARBA" id="ARBA00023163"/>
    </source>
</evidence>
<dbReference type="Pfam" id="PF21715">
    <property type="entry name" value="CggR_N"/>
    <property type="match status" value="1"/>
</dbReference>
<keyword evidence="3" id="KW-0238">DNA-binding</keyword>
<sequence length="349" mass="37995">MNAVPNHLLELQQQLVPDLIETMKKRYRILYHLSLTQPIGRRALAQQLQTTERILRAEVDLLKDGGLIVAETVGMHLTERGFNLLAQLADVIREAEGLAEKERRLAERLGLKEVRIVAGDADADPFVKKAIGHAAADWLTRTLQPGDILAVTGGTTIATVADSIARTKLSVEVLPARGGVGEHMEFQANAIAARIAGQLGGTYRLLHAPDVLSDEALQSLTYDPPIQDTLSRLRSARIVLHGIGQAIPMAKRRRLTAKSIEQIESHGGIAEAFGYYFDELGNIIYAMNTVGLRLSDLKRIERVVAVAGGSSKAKAISAVAYGCPLQVLITDEAVADAILQIEEQEARER</sequence>
<dbReference type="InterPro" id="IPR036390">
    <property type="entry name" value="WH_DNA-bd_sf"/>
</dbReference>
<accession>A0ABW5A2Y0</accession>
<dbReference type="PANTHER" id="PTHR34294:SF5">
    <property type="entry name" value="CENTRAL GLYCOLYTIC GENES REGULATOR"/>
    <property type="match status" value="1"/>
</dbReference>
<evidence type="ECO:0000256" key="3">
    <source>
        <dbReference type="ARBA" id="ARBA00023125"/>
    </source>
</evidence>
<evidence type="ECO:0000313" key="8">
    <source>
        <dbReference type="Proteomes" id="UP001597343"/>
    </source>
</evidence>
<name>A0ABW5A2Y0_9BACL</name>
<comment type="caution">
    <text evidence="7">The sequence shown here is derived from an EMBL/GenBank/DDBJ whole genome shotgun (WGS) entry which is preliminary data.</text>
</comment>